<gene>
    <name evidence="1" type="ORF">GCM10025875_28870</name>
</gene>
<protein>
    <submittedName>
        <fullName evidence="1">Uncharacterized protein</fullName>
    </submittedName>
</protein>
<evidence type="ECO:0000313" key="1">
    <source>
        <dbReference type="EMBL" id="GMA32895.1"/>
    </source>
</evidence>
<reference evidence="1" key="2">
    <citation type="submission" date="2023-02" db="EMBL/GenBank/DDBJ databases">
        <authorList>
            <person name="Sun Q."/>
            <person name="Mori K."/>
        </authorList>
    </citation>
    <scope>NUCLEOTIDE SEQUENCE</scope>
    <source>
        <strain evidence="1">NBRC 112290</strain>
    </source>
</reference>
<sequence>MRPTWPDGVEPPRLLAPPWWGSGATLTGAALGTAGLQMPHQKPEQACLLHVTEVVR</sequence>
<accession>A0AA37XGF7</accession>
<proteinExistence type="predicted"/>
<dbReference type="RefSeq" id="WP_284252843.1">
    <property type="nucleotide sequence ID" value="NZ_BSUM01000001.1"/>
</dbReference>
<keyword evidence="2" id="KW-1185">Reference proteome</keyword>
<dbReference type="AlphaFoldDB" id="A0AA37XGF7"/>
<comment type="caution">
    <text evidence="1">The sequence shown here is derived from an EMBL/GenBank/DDBJ whole genome shotgun (WGS) entry which is preliminary data.</text>
</comment>
<reference evidence="1" key="1">
    <citation type="journal article" date="2014" name="Int. J. Syst. Evol. Microbiol.">
        <title>Complete genome sequence of Corynebacterium casei LMG S-19264T (=DSM 44701T), isolated from a smear-ripened cheese.</title>
        <authorList>
            <consortium name="US DOE Joint Genome Institute (JGI-PGF)"/>
            <person name="Walter F."/>
            <person name="Albersmeier A."/>
            <person name="Kalinowski J."/>
            <person name="Ruckert C."/>
        </authorList>
    </citation>
    <scope>NUCLEOTIDE SEQUENCE</scope>
    <source>
        <strain evidence="1">NBRC 112290</strain>
    </source>
</reference>
<organism evidence="1 2">
    <name type="scientific">Litorihabitans aurantiacus</name>
    <dbReference type="NCBI Taxonomy" id="1930061"/>
    <lineage>
        <taxon>Bacteria</taxon>
        <taxon>Bacillati</taxon>
        <taxon>Actinomycetota</taxon>
        <taxon>Actinomycetes</taxon>
        <taxon>Micrococcales</taxon>
        <taxon>Beutenbergiaceae</taxon>
        <taxon>Litorihabitans</taxon>
    </lineage>
</organism>
<evidence type="ECO:0000313" key="2">
    <source>
        <dbReference type="Proteomes" id="UP001157161"/>
    </source>
</evidence>
<dbReference type="EMBL" id="BSUM01000001">
    <property type="protein sequence ID" value="GMA32895.1"/>
    <property type="molecule type" value="Genomic_DNA"/>
</dbReference>
<dbReference type="Proteomes" id="UP001157161">
    <property type="component" value="Unassembled WGS sequence"/>
</dbReference>
<name>A0AA37XGF7_9MICO</name>